<keyword evidence="2" id="KW-1185">Reference proteome</keyword>
<evidence type="ECO:0000313" key="2">
    <source>
        <dbReference type="Proteomes" id="UP000789920"/>
    </source>
</evidence>
<protein>
    <submittedName>
        <fullName evidence="1">35681_t:CDS:1</fullName>
    </submittedName>
</protein>
<evidence type="ECO:0000313" key="1">
    <source>
        <dbReference type="EMBL" id="CAG8696232.1"/>
    </source>
</evidence>
<name>A0ACA9P8E4_9GLOM</name>
<feature type="non-terminal residue" evidence="1">
    <location>
        <position position="1"/>
    </location>
</feature>
<comment type="caution">
    <text evidence="1">The sequence shown here is derived from an EMBL/GenBank/DDBJ whole genome shotgun (WGS) entry which is preliminary data.</text>
</comment>
<proteinExistence type="predicted"/>
<sequence length="51" mass="6109">LYLKAQFISSRFNEIKEKYNEILLMLDGEKSLKFAEASKYQDCIYICEMHL</sequence>
<gene>
    <name evidence="1" type="ORF">RPERSI_LOCUS9795</name>
</gene>
<accession>A0ACA9P8E4</accession>
<dbReference type="Proteomes" id="UP000789920">
    <property type="component" value="Unassembled WGS sequence"/>
</dbReference>
<organism evidence="1 2">
    <name type="scientific">Racocetra persica</name>
    <dbReference type="NCBI Taxonomy" id="160502"/>
    <lineage>
        <taxon>Eukaryota</taxon>
        <taxon>Fungi</taxon>
        <taxon>Fungi incertae sedis</taxon>
        <taxon>Mucoromycota</taxon>
        <taxon>Glomeromycotina</taxon>
        <taxon>Glomeromycetes</taxon>
        <taxon>Diversisporales</taxon>
        <taxon>Gigasporaceae</taxon>
        <taxon>Racocetra</taxon>
    </lineage>
</organism>
<dbReference type="EMBL" id="CAJVQC010018818">
    <property type="protein sequence ID" value="CAG8696232.1"/>
    <property type="molecule type" value="Genomic_DNA"/>
</dbReference>
<reference evidence="1" key="1">
    <citation type="submission" date="2021-06" db="EMBL/GenBank/DDBJ databases">
        <authorList>
            <person name="Kallberg Y."/>
            <person name="Tangrot J."/>
            <person name="Rosling A."/>
        </authorList>
    </citation>
    <scope>NUCLEOTIDE SEQUENCE</scope>
    <source>
        <strain evidence="1">MA461A</strain>
    </source>
</reference>